<dbReference type="InterPro" id="IPR011990">
    <property type="entry name" value="TPR-like_helical_dom_sf"/>
</dbReference>
<evidence type="ECO:0000313" key="2">
    <source>
        <dbReference type="Proteomes" id="UP000542674"/>
    </source>
</evidence>
<dbReference type="SUPFAM" id="SSF48452">
    <property type="entry name" value="TPR-like"/>
    <property type="match status" value="1"/>
</dbReference>
<dbReference type="AlphaFoldDB" id="A0A7W7T621"/>
<gene>
    <name evidence="1" type="ORF">F4559_004595</name>
</gene>
<dbReference type="EMBL" id="JACHJS010000001">
    <property type="protein sequence ID" value="MBB4967236.1"/>
    <property type="molecule type" value="Genomic_DNA"/>
</dbReference>
<dbReference type="Gene3D" id="1.25.40.10">
    <property type="entry name" value="Tetratricopeptide repeat domain"/>
    <property type="match status" value="2"/>
</dbReference>
<accession>A0A7W7T621</accession>
<evidence type="ECO:0000313" key="1">
    <source>
        <dbReference type="EMBL" id="MBB4967236.1"/>
    </source>
</evidence>
<proteinExistence type="predicted"/>
<organism evidence="1 2">
    <name type="scientific">Saccharothrix violaceirubra</name>
    <dbReference type="NCBI Taxonomy" id="413306"/>
    <lineage>
        <taxon>Bacteria</taxon>
        <taxon>Bacillati</taxon>
        <taxon>Actinomycetota</taxon>
        <taxon>Actinomycetes</taxon>
        <taxon>Pseudonocardiales</taxon>
        <taxon>Pseudonocardiaceae</taxon>
        <taxon>Saccharothrix</taxon>
    </lineage>
</organism>
<sequence length="643" mass="67483">MLAEALELASDATERTATSINLAAVVDDATALELLTGLAGATAAAARAQLLARAGRVAEAWQDVESGLADASPREETMLRIVRTGLFMLEGRLYEAEDEATRSVDLARAHCPDLLAHPYENLAAIADAVGDHAAATAYRAAARDDVRSWDDLNARAIAFAEAGDRANAARTFEAAYRATLDSDDHTTSCARAVLAGNLAKNAPDSAAAVDWATEAITLATALRPDPNAPVDLADVLVKALSDRAHHLRHLSRFDEALADVEAAQGIHARPALRALKASVLVSAGRFAEGAAEARAALDLAYAQAPEVAAAVHATLAELADATGDRIEAAEQHGLARALAAAVDDPVTGCTAVLGLARLAYLEGDYSRADVLHAEAEALVGTDPAILHGRAVVAIGRGQADEALRLLESMPADGAGTPIRAITGHQLRGLAAATAHRYDEADDRYARAVEVAERAGLWHVVIGASWWRAESLLRWAVHTGETAGALSRRALDVALPAALAAEAVRHRFPHGPLRERWISLAAAPATRTALRAIGALGEGELAAAYLDHVSSPVSFAGPVSFAADEAEPGARAEIAALPPPTAEPDHLPYAASAFLLTETEVPGFALPPRVRPDPRTRTPLDDWIDLAERRYGFPVRGEGVVSSW</sequence>
<dbReference type="RefSeq" id="WP_184671765.1">
    <property type="nucleotide sequence ID" value="NZ_BAABAI010000048.1"/>
</dbReference>
<protein>
    <submittedName>
        <fullName evidence="1">Tetratricopeptide (TPR) repeat protein</fullName>
    </submittedName>
</protein>
<comment type="caution">
    <text evidence="1">The sequence shown here is derived from an EMBL/GenBank/DDBJ whole genome shotgun (WGS) entry which is preliminary data.</text>
</comment>
<keyword evidence="2" id="KW-1185">Reference proteome</keyword>
<reference evidence="1 2" key="1">
    <citation type="submission" date="2020-08" db="EMBL/GenBank/DDBJ databases">
        <title>Sequencing the genomes of 1000 actinobacteria strains.</title>
        <authorList>
            <person name="Klenk H.-P."/>
        </authorList>
    </citation>
    <scope>NUCLEOTIDE SEQUENCE [LARGE SCALE GENOMIC DNA]</scope>
    <source>
        <strain evidence="1 2">DSM 45084</strain>
    </source>
</reference>
<dbReference type="Proteomes" id="UP000542674">
    <property type="component" value="Unassembled WGS sequence"/>
</dbReference>
<name>A0A7W7T621_9PSEU</name>